<reference evidence="1" key="1">
    <citation type="journal article" date="2014" name="Front. Microbiol.">
        <title>High frequency of phylogenetically diverse reductive dehalogenase-homologous genes in deep subseafloor sedimentary metagenomes.</title>
        <authorList>
            <person name="Kawai M."/>
            <person name="Futagami T."/>
            <person name="Toyoda A."/>
            <person name="Takaki Y."/>
            <person name="Nishi S."/>
            <person name="Hori S."/>
            <person name="Arai W."/>
            <person name="Tsubouchi T."/>
            <person name="Morono Y."/>
            <person name="Uchiyama I."/>
            <person name="Ito T."/>
            <person name="Fujiyama A."/>
            <person name="Inagaki F."/>
            <person name="Takami H."/>
        </authorList>
    </citation>
    <scope>NUCLEOTIDE SEQUENCE</scope>
    <source>
        <strain evidence="1">Expedition CK06-06</strain>
    </source>
</reference>
<evidence type="ECO:0000313" key="1">
    <source>
        <dbReference type="EMBL" id="GAH70105.1"/>
    </source>
</evidence>
<comment type="caution">
    <text evidence="1">The sequence shown here is derived from an EMBL/GenBank/DDBJ whole genome shotgun (WGS) entry which is preliminary data.</text>
</comment>
<gene>
    <name evidence="1" type="ORF">S03H2_52947</name>
</gene>
<organism evidence="1">
    <name type="scientific">marine sediment metagenome</name>
    <dbReference type="NCBI Taxonomy" id="412755"/>
    <lineage>
        <taxon>unclassified sequences</taxon>
        <taxon>metagenomes</taxon>
        <taxon>ecological metagenomes</taxon>
    </lineage>
</organism>
<proteinExistence type="predicted"/>
<feature type="non-terminal residue" evidence="1">
    <location>
        <position position="1"/>
    </location>
</feature>
<name>X1ILI3_9ZZZZ</name>
<dbReference type="AlphaFoldDB" id="X1ILI3"/>
<accession>X1ILI3</accession>
<sequence length="57" mass="6306">LEEMGLEEKQQVFIAFEASAVNIFEAFENTHSSTATLCPPKEVTVSTRNKAPYCLAN</sequence>
<dbReference type="EMBL" id="BARU01033674">
    <property type="protein sequence ID" value="GAH70105.1"/>
    <property type="molecule type" value="Genomic_DNA"/>
</dbReference>
<protein>
    <submittedName>
        <fullName evidence="1">Uncharacterized protein</fullName>
    </submittedName>
</protein>